<protein>
    <submittedName>
        <fullName evidence="1">Uncharacterized protein</fullName>
    </submittedName>
</protein>
<organism evidence="1 2">
    <name type="scientific">Plastoroseomonas arctica</name>
    <dbReference type="NCBI Taxonomy" id="1509237"/>
    <lineage>
        <taxon>Bacteria</taxon>
        <taxon>Pseudomonadati</taxon>
        <taxon>Pseudomonadota</taxon>
        <taxon>Alphaproteobacteria</taxon>
        <taxon>Acetobacterales</taxon>
        <taxon>Acetobacteraceae</taxon>
        <taxon>Plastoroseomonas</taxon>
    </lineage>
</organism>
<dbReference type="RefSeq" id="WP_211872346.1">
    <property type="nucleotide sequence ID" value="NZ_JAAEDH010000001.1"/>
</dbReference>
<keyword evidence="2" id="KW-1185">Reference proteome</keyword>
<comment type="caution">
    <text evidence="1">The sequence shown here is derived from an EMBL/GenBank/DDBJ whole genome shotgun (WGS) entry which is preliminary data.</text>
</comment>
<reference evidence="1" key="1">
    <citation type="submission" date="2020-01" db="EMBL/GenBank/DDBJ databases">
        <authorList>
            <person name="Rat A."/>
        </authorList>
    </citation>
    <scope>NUCLEOTIDE SEQUENCE</scope>
    <source>
        <strain evidence="1">LMG 28251</strain>
    </source>
</reference>
<reference evidence="1" key="2">
    <citation type="journal article" date="2021" name="Syst. Appl. Microbiol.">
        <title>Roseomonas hellenica sp. nov., isolated from roots of wild-growing Alkanna tinctoria.</title>
        <authorList>
            <person name="Rat A."/>
            <person name="Naranjo H.D."/>
            <person name="Lebbe L."/>
            <person name="Cnockaert M."/>
            <person name="Krigas N."/>
            <person name="Grigoriadou K."/>
            <person name="Maloupa E."/>
            <person name="Willems A."/>
        </authorList>
    </citation>
    <scope>NUCLEOTIDE SEQUENCE</scope>
    <source>
        <strain evidence="1">LMG 28251</strain>
    </source>
</reference>
<evidence type="ECO:0000313" key="2">
    <source>
        <dbReference type="Proteomes" id="UP001196068"/>
    </source>
</evidence>
<dbReference type="AlphaFoldDB" id="A0AAF1KMN4"/>
<name>A0AAF1KMN4_9PROT</name>
<dbReference type="EMBL" id="JAAEDH010000001">
    <property type="protein sequence ID" value="MBR0653653.1"/>
    <property type="molecule type" value="Genomic_DNA"/>
</dbReference>
<accession>A0AAF1KMN4</accession>
<evidence type="ECO:0000313" key="1">
    <source>
        <dbReference type="EMBL" id="MBR0653653.1"/>
    </source>
</evidence>
<dbReference type="Proteomes" id="UP001196068">
    <property type="component" value="Unassembled WGS sequence"/>
</dbReference>
<gene>
    <name evidence="1" type="ORF">GXW79_01030</name>
</gene>
<proteinExistence type="predicted"/>
<sequence>MTISILKTKRQMADLAVRLEQAGAGWHAPLIRAAMTDELRLLMLSPEGRVPLDLLDMAKRPIPLVVILAGDNDPPAGPGHFPQARHLFGWARFIMVHGAGGHPLHYEIARDAARAHGRVVIAETTTACLRDWIDFKLVTAPGTPGLVVAPPKGGQHPSAVIPAGTVLQ</sequence>